<sequence>MSSLAEKVQCELIQAIENDDLILPTLPEVAQTVREAAANPEIRTSELCRVIGSDVALSARIIKVVNSPLLRASKEINDLHAAINRLGVNYTSNLATGLAMEQMFRATTDVVNRKMREVWQKSTEIAGISHALCRRHSSRLMPDQATLAGLLYQIGVLPILTYAEENRALLADEISLNHVIDKIHPILGEKLLRAWEFIDAIALVPVQYQDFERDSITQDYTDIVQVAILQSYRGTSHPYASMPWAEVPAFRKLGIDPISQFRQDDESLIDTLEARQLLR</sequence>
<protein>
    <submittedName>
        <fullName evidence="2">Histidine kinase</fullName>
    </submittedName>
</protein>
<dbReference type="PROSITE" id="PS51833">
    <property type="entry name" value="HDOD"/>
    <property type="match status" value="1"/>
</dbReference>
<dbReference type="Pfam" id="PF08668">
    <property type="entry name" value="HDOD"/>
    <property type="match status" value="1"/>
</dbReference>
<dbReference type="Gene3D" id="1.10.3210.10">
    <property type="entry name" value="Hypothetical protein af1432"/>
    <property type="match status" value="1"/>
</dbReference>
<dbReference type="Proteomes" id="UP000292639">
    <property type="component" value="Unassembled WGS sequence"/>
</dbReference>
<feature type="domain" description="HDOD" evidence="1">
    <location>
        <begin position="23"/>
        <end position="211"/>
    </location>
</feature>
<keyword evidence="2" id="KW-0418">Kinase</keyword>
<comment type="caution">
    <text evidence="2">The sequence shown here is derived from an EMBL/GenBank/DDBJ whole genome shotgun (WGS) entry which is preliminary data.</text>
</comment>
<organism evidence="2 3">
    <name type="scientific">Stutzerimonas kirkiae</name>
    <dbReference type="NCBI Taxonomy" id="2211392"/>
    <lineage>
        <taxon>Bacteria</taxon>
        <taxon>Pseudomonadati</taxon>
        <taxon>Pseudomonadota</taxon>
        <taxon>Gammaproteobacteria</taxon>
        <taxon>Pseudomonadales</taxon>
        <taxon>Pseudomonadaceae</taxon>
        <taxon>Stutzerimonas</taxon>
    </lineage>
</organism>
<gene>
    <name evidence="2" type="ORF">DNJ96_00765</name>
</gene>
<dbReference type="EMBL" id="QJUP01000001">
    <property type="protein sequence ID" value="TBU99862.1"/>
    <property type="molecule type" value="Genomic_DNA"/>
</dbReference>
<reference evidence="2 3" key="1">
    <citation type="submission" date="2018-06" db="EMBL/GenBank/DDBJ databases">
        <title>Three novel Pseudomonas species isolated from symptomatic oak.</title>
        <authorList>
            <person name="Bueno-Gonzalez V."/>
            <person name="Brady C."/>
        </authorList>
    </citation>
    <scope>NUCLEOTIDE SEQUENCE [LARGE SCALE GENOMIC DNA]</scope>
    <source>
        <strain evidence="2 3">P17C</strain>
    </source>
</reference>
<keyword evidence="2" id="KW-0808">Transferase</keyword>
<name>A0A4Q9RFQ3_9GAMM</name>
<dbReference type="GO" id="GO:0016301">
    <property type="term" value="F:kinase activity"/>
    <property type="evidence" value="ECO:0007669"/>
    <property type="project" value="UniProtKB-KW"/>
</dbReference>
<accession>A0A4Q9RFQ3</accession>
<dbReference type="InterPro" id="IPR052340">
    <property type="entry name" value="RNase_Y/CdgJ"/>
</dbReference>
<dbReference type="InterPro" id="IPR013976">
    <property type="entry name" value="HDOD"/>
</dbReference>
<dbReference type="RefSeq" id="WP_131183249.1">
    <property type="nucleotide sequence ID" value="NZ_QJUO01000003.1"/>
</dbReference>
<evidence type="ECO:0000313" key="2">
    <source>
        <dbReference type="EMBL" id="TBU99862.1"/>
    </source>
</evidence>
<keyword evidence="3" id="KW-1185">Reference proteome</keyword>
<dbReference type="AlphaFoldDB" id="A0A4Q9RFQ3"/>
<evidence type="ECO:0000313" key="3">
    <source>
        <dbReference type="Proteomes" id="UP000292639"/>
    </source>
</evidence>
<evidence type="ECO:0000259" key="1">
    <source>
        <dbReference type="PROSITE" id="PS51833"/>
    </source>
</evidence>
<dbReference type="OrthoDB" id="598113at2"/>
<dbReference type="PANTHER" id="PTHR33525:SF3">
    <property type="entry name" value="RIBONUCLEASE Y"/>
    <property type="match status" value="1"/>
</dbReference>
<proteinExistence type="predicted"/>
<dbReference type="SUPFAM" id="SSF109604">
    <property type="entry name" value="HD-domain/PDEase-like"/>
    <property type="match status" value="1"/>
</dbReference>
<dbReference type="PANTHER" id="PTHR33525">
    <property type="match status" value="1"/>
</dbReference>